<sequence length="135" mass="14554">MVAGKEGDRRSLTAGSRRFVDQQNHNMCSSVSSLVFLCNHHGISSTRRSHASFSSRFPSSAFSGASARLLTNRCSSFPTVFSGDERKKQKQDNSPFGNPGSFLVAFSDFPSSLPSSLLIIPVCPNVVVLLAPECV</sequence>
<dbReference type="Proteomes" id="UP001412067">
    <property type="component" value="Unassembled WGS sequence"/>
</dbReference>
<dbReference type="EMBL" id="JBBWWR010000016">
    <property type="protein sequence ID" value="KAK8947810.1"/>
    <property type="molecule type" value="Genomic_DNA"/>
</dbReference>
<name>A0ABR2LQZ4_9ASPA</name>
<accession>A0ABR2LQZ4</accession>
<gene>
    <name evidence="1" type="ORF">KSP40_PGU003952</name>
</gene>
<proteinExistence type="predicted"/>
<evidence type="ECO:0000313" key="1">
    <source>
        <dbReference type="EMBL" id="KAK8947810.1"/>
    </source>
</evidence>
<organism evidence="1 2">
    <name type="scientific">Platanthera guangdongensis</name>
    <dbReference type="NCBI Taxonomy" id="2320717"/>
    <lineage>
        <taxon>Eukaryota</taxon>
        <taxon>Viridiplantae</taxon>
        <taxon>Streptophyta</taxon>
        <taxon>Embryophyta</taxon>
        <taxon>Tracheophyta</taxon>
        <taxon>Spermatophyta</taxon>
        <taxon>Magnoliopsida</taxon>
        <taxon>Liliopsida</taxon>
        <taxon>Asparagales</taxon>
        <taxon>Orchidaceae</taxon>
        <taxon>Orchidoideae</taxon>
        <taxon>Orchideae</taxon>
        <taxon>Orchidinae</taxon>
        <taxon>Platanthera</taxon>
    </lineage>
</organism>
<evidence type="ECO:0000313" key="2">
    <source>
        <dbReference type="Proteomes" id="UP001412067"/>
    </source>
</evidence>
<protein>
    <submittedName>
        <fullName evidence="1">Uncharacterized protein</fullName>
    </submittedName>
</protein>
<keyword evidence="2" id="KW-1185">Reference proteome</keyword>
<reference evidence="1 2" key="1">
    <citation type="journal article" date="2022" name="Nat. Plants">
        <title>Genomes of leafy and leafless Platanthera orchids illuminate the evolution of mycoheterotrophy.</title>
        <authorList>
            <person name="Li M.H."/>
            <person name="Liu K.W."/>
            <person name="Li Z."/>
            <person name="Lu H.C."/>
            <person name="Ye Q.L."/>
            <person name="Zhang D."/>
            <person name="Wang J.Y."/>
            <person name="Li Y.F."/>
            <person name="Zhong Z.M."/>
            <person name="Liu X."/>
            <person name="Yu X."/>
            <person name="Liu D.K."/>
            <person name="Tu X.D."/>
            <person name="Liu B."/>
            <person name="Hao Y."/>
            <person name="Liao X.Y."/>
            <person name="Jiang Y.T."/>
            <person name="Sun W.H."/>
            <person name="Chen J."/>
            <person name="Chen Y.Q."/>
            <person name="Ai Y."/>
            <person name="Zhai J.W."/>
            <person name="Wu S.S."/>
            <person name="Zhou Z."/>
            <person name="Hsiao Y.Y."/>
            <person name="Wu W.L."/>
            <person name="Chen Y.Y."/>
            <person name="Lin Y.F."/>
            <person name="Hsu J.L."/>
            <person name="Li C.Y."/>
            <person name="Wang Z.W."/>
            <person name="Zhao X."/>
            <person name="Zhong W.Y."/>
            <person name="Ma X.K."/>
            <person name="Ma L."/>
            <person name="Huang J."/>
            <person name="Chen G.Z."/>
            <person name="Huang M.Z."/>
            <person name="Huang L."/>
            <person name="Peng D.H."/>
            <person name="Luo Y.B."/>
            <person name="Zou S.Q."/>
            <person name="Chen S.P."/>
            <person name="Lan S."/>
            <person name="Tsai W.C."/>
            <person name="Van de Peer Y."/>
            <person name="Liu Z.J."/>
        </authorList>
    </citation>
    <scope>NUCLEOTIDE SEQUENCE [LARGE SCALE GENOMIC DNA]</scope>
    <source>
        <strain evidence="1">Lor288</strain>
    </source>
</reference>
<comment type="caution">
    <text evidence="1">The sequence shown here is derived from an EMBL/GenBank/DDBJ whole genome shotgun (WGS) entry which is preliminary data.</text>
</comment>